<gene>
    <name evidence="6" type="ORF">S01H4_64132</name>
</gene>
<keyword evidence="3 4" id="KW-0472">Membrane</keyword>
<dbReference type="EMBL" id="BART01038797">
    <property type="protein sequence ID" value="GAH07690.1"/>
    <property type="molecule type" value="Genomic_DNA"/>
</dbReference>
<evidence type="ECO:0000256" key="3">
    <source>
        <dbReference type="ARBA" id="ARBA00023136"/>
    </source>
</evidence>
<reference evidence="6" key="1">
    <citation type="journal article" date="2014" name="Front. Microbiol.">
        <title>High frequency of phylogenetically diverse reductive dehalogenase-homologous genes in deep subseafloor sedimentary metagenomes.</title>
        <authorList>
            <person name="Kawai M."/>
            <person name="Futagami T."/>
            <person name="Toyoda A."/>
            <person name="Takaki Y."/>
            <person name="Nishi S."/>
            <person name="Hori S."/>
            <person name="Arai W."/>
            <person name="Tsubouchi T."/>
            <person name="Morono Y."/>
            <person name="Uchiyama I."/>
            <person name="Ito T."/>
            <person name="Fujiyama A."/>
            <person name="Inagaki F."/>
            <person name="Takami H."/>
        </authorList>
    </citation>
    <scope>NUCLEOTIDE SEQUENCE</scope>
    <source>
        <strain evidence="6">Expedition CK06-06</strain>
    </source>
</reference>
<feature type="transmembrane region" description="Helical" evidence="4">
    <location>
        <begin position="41"/>
        <end position="62"/>
    </location>
</feature>
<organism evidence="6">
    <name type="scientific">marine sediment metagenome</name>
    <dbReference type="NCBI Taxonomy" id="412755"/>
    <lineage>
        <taxon>unclassified sequences</taxon>
        <taxon>metagenomes</taxon>
        <taxon>ecological metagenomes</taxon>
    </lineage>
</organism>
<dbReference type="GO" id="GO:0005524">
    <property type="term" value="F:ATP binding"/>
    <property type="evidence" value="ECO:0007669"/>
    <property type="project" value="InterPro"/>
</dbReference>
<dbReference type="InterPro" id="IPR036640">
    <property type="entry name" value="ABC1_TM_sf"/>
</dbReference>
<dbReference type="Gene3D" id="1.20.1560.10">
    <property type="entry name" value="ABC transporter type 1, transmembrane domain"/>
    <property type="match status" value="1"/>
</dbReference>
<protein>
    <recommendedName>
        <fullName evidence="5">ABC transmembrane type-1 domain-containing protein</fullName>
    </recommendedName>
</protein>
<dbReference type="AlphaFoldDB" id="X1DHB7"/>
<dbReference type="GO" id="GO:0016020">
    <property type="term" value="C:membrane"/>
    <property type="evidence" value="ECO:0007669"/>
    <property type="project" value="InterPro"/>
</dbReference>
<evidence type="ECO:0000256" key="1">
    <source>
        <dbReference type="ARBA" id="ARBA00022692"/>
    </source>
</evidence>
<evidence type="ECO:0000256" key="2">
    <source>
        <dbReference type="ARBA" id="ARBA00022989"/>
    </source>
</evidence>
<dbReference type="Pfam" id="PF00664">
    <property type="entry name" value="ABC_membrane"/>
    <property type="match status" value="1"/>
</dbReference>
<feature type="transmembrane region" description="Helical" evidence="4">
    <location>
        <begin position="74"/>
        <end position="95"/>
    </location>
</feature>
<name>X1DHB7_9ZZZZ</name>
<keyword evidence="2 4" id="KW-1133">Transmembrane helix</keyword>
<dbReference type="SUPFAM" id="SSF90123">
    <property type="entry name" value="ABC transporter transmembrane region"/>
    <property type="match status" value="1"/>
</dbReference>
<dbReference type="GO" id="GO:0140359">
    <property type="term" value="F:ABC-type transporter activity"/>
    <property type="evidence" value="ECO:0007669"/>
    <property type="project" value="InterPro"/>
</dbReference>
<evidence type="ECO:0000259" key="5">
    <source>
        <dbReference type="PROSITE" id="PS50929"/>
    </source>
</evidence>
<dbReference type="PROSITE" id="PS50929">
    <property type="entry name" value="ABC_TM1F"/>
    <property type="match status" value="1"/>
</dbReference>
<evidence type="ECO:0000256" key="4">
    <source>
        <dbReference type="SAM" id="Phobius"/>
    </source>
</evidence>
<evidence type="ECO:0000313" key="6">
    <source>
        <dbReference type="EMBL" id="GAH07690.1"/>
    </source>
</evidence>
<feature type="domain" description="ABC transmembrane type-1" evidence="5">
    <location>
        <begin position="1"/>
        <end position="100"/>
    </location>
</feature>
<keyword evidence="1 4" id="KW-0812">Transmembrane</keyword>
<accession>X1DHB7</accession>
<comment type="caution">
    <text evidence="6">The sequence shown here is derived from an EMBL/GenBank/DDBJ whole genome shotgun (WGS) entry which is preliminary data.</text>
</comment>
<dbReference type="InterPro" id="IPR011527">
    <property type="entry name" value="ABC1_TM_dom"/>
</dbReference>
<feature type="non-terminal residue" evidence="6">
    <location>
        <position position="1"/>
    </location>
</feature>
<feature type="non-terminal residue" evidence="6">
    <location>
        <position position="128"/>
    </location>
</feature>
<proteinExistence type="predicted"/>
<sequence length="128" mass="14022">GIHVAKAFNREDELAERMMELNQESYRHGFRFMILMSAMQPLVRSIGQFALAAILFVAGSLAVGTLPSMNIGDVFLGIVLISRFLWPLLSLTMMFTSVQSSLAAMDRVSDILDSKPAIADAPEAVFLA</sequence>